<dbReference type="OrthoDB" id="2440769at2759"/>
<reference evidence="1" key="1">
    <citation type="submission" date="2021-06" db="EMBL/GenBank/DDBJ databases">
        <authorList>
            <person name="Kallberg Y."/>
            <person name="Tangrot J."/>
            <person name="Rosling A."/>
        </authorList>
    </citation>
    <scope>NUCLEOTIDE SEQUENCE</scope>
    <source>
        <strain evidence="1">AZ414A</strain>
    </source>
</reference>
<keyword evidence="2" id="KW-1185">Reference proteome</keyword>
<sequence>MEKILVIGGFIEINCDFVTGTFLYPIRVGWQTVFKQNKRQFYMHITEGHETNETQPGYRCTSGSKYSDIESTPSVAITSLYKTFFNTKTRFSVSLILGWDGEKLLEISLKDVYFCALEYEKKRSLFVQRIEKNNCQITIYTSENNSITFCGTNPDDTWKNVRLYKKFRGMELFGLEHSITQKIIHNKQYVTCTSAA</sequence>
<dbReference type="Proteomes" id="UP000789706">
    <property type="component" value="Unassembled WGS sequence"/>
</dbReference>
<organism evidence="1 2">
    <name type="scientific">Diversispora eburnea</name>
    <dbReference type="NCBI Taxonomy" id="1213867"/>
    <lineage>
        <taxon>Eukaryota</taxon>
        <taxon>Fungi</taxon>
        <taxon>Fungi incertae sedis</taxon>
        <taxon>Mucoromycota</taxon>
        <taxon>Glomeromycotina</taxon>
        <taxon>Glomeromycetes</taxon>
        <taxon>Diversisporales</taxon>
        <taxon>Diversisporaceae</taxon>
        <taxon>Diversispora</taxon>
    </lineage>
</organism>
<dbReference type="EMBL" id="CAJVPK010001381">
    <property type="protein sequence ID" value="CAG8584350.1"/>
    <property type="molecule type" value="Genomic_DNA"/>
</dbReference>
<dbReference type="AlphaFoldDB" id="A0A9N9G691"/>
<accession>A0A9N9G691</accession>
<name>A0A9N9G691_9GLOM</name>
<protein>
    <submittedName>
        <fullName evidence="1">1212_t:CDS:1</fullName>
    </submittedName>
</protein>
<proteinExistence type="predicted"/>
<evidence type="ECO:0000313" key="1">
    <source>
        <dbReference type="EMBL" id="CAG8584350.1"/>
    </source>
</evidence>
<comment type="caution">
    <text evidence="1">The sequence shown here is derived from an EMBL/GenBank/DDBJ whole genome shotgun (WGS) entry which is preliminary data.</text>
</comment>
<evidence type="ECO:0000313" key="2">
    <source>
        <dbReference type="Proteomes" id="UP000789706"/>
    </source>
</evidence>
<gene>
    <name evidence="1" type="ORF">DEBURN_LOCUS8730</name>
</gene>